<dbReference type="HOGENOM" id="CLU_930084_0_0_14"/>
<accession>I6ZIL1</accession>
<dbReference type="AlphaFoldDB" id="I6ZIL1"/>
<feature type="region of interest" description="Disordered" evidence="1">
    <location>
        <begin position="203"/>
        <end position="223"/>
    </location>
</feature>
<dbReference type="STRING" id="1197325.WEN_01105"/>
<dbReference type="EMBL" id="CP003703">
    <property type="protein sequence ID" value="AFN65020.1"/>
    <property type="molecule type" value="Genomic_DNA"/>
</dbReference>
<evidence type="ECO:0000313" key="2">
    <source>
        <dbReference type="EMBL" id="AFN65020.1"/>
    </source>
</evidence>
<protein>
    <submittedName>
        <fullName evidence="2">Uncharacterized protein</fullName>
    </submittedName>
</protein>
<dbReference type="PATRIC" id="fig|1197325.3.peg.238"/>
<keyword evidence="3" id="KW-1185">Reference proteome</keyword>
<dbReference type="Proteomes" id="UP000009005">
    <property type="component" value="Chromosome"/>
</dbReference>
<sequence length="281" mass="31299">MLLGSASVAGVAVGDNKGSWFNSIGTKFQEIFSGGGGGSGSSSSSSGQTNGLVAAWGWVSQAGQSVFDWAIKPAAQAFTQIPQTYTNWWTGLKTFFSSLVKREMYTLFFEKFHTKIYNTLSFFLSGGQSRQTFIDLFKTESLQNTLKVGKFLLGTSDPEWKGKFKAGQDVFNYLLFNWLNEPEKVTKKFKKLSDRIASQTSAIKNASQNSTSSGSTSSTKPEETVYTLEKDTLREYLDLKDTLDDWWISGWMLEVAAKIKTGKNFKESRTLFSLFGNLFWS</sequence>
<feature type="compositionally biased region" description="Low complexity" evidence="1">
    <location>
        <begin position="210"/>
        <end position="219"/>
    </location>
</feature>
<evidence type="ECO:0000313" key="3">
    <source>
        <dbReference type="Proteomes" id="UP000009005"/>
    </source>
</evidence>
<evidence type="ECO:0000256" key="1">
    <source>
        <dbReference type="SAM" id="MobiDB-lite"/>
    </source>
</evidence>
<gene>
    <name evidence="2" type="ordered locus">WEN_01105</name>
</gene>
<name>I6ZIL1_MYCWM</name>
<organism evidence="2 3">
    <name type="scientific">Mycoplasma wenyonii (strain Massachusetts)</name>
    <name type="common">Eperythrozoon wenyonii</name>
    <dbReference type="NCBI Taxonomy" id="1197325"/>
    <lineage>
        <taxon>Bacteria</taxon>
        <taxon>Bacillati</taxon>
        <taxon>Mycoplasmatota</taxon>
        <taxon>Mollicutes</taxon>
        <taxon>Mycoplasmataceae</taxon>
        <taxon>Mycoplasma</taxon>
    </lineage>
</organism>
<dbReference type="KEGG" id="mwe:WEN_01105"/>
<reference evidence="2 3" key="1">
    <citation type="journal article" date="2012" name="J. Bacteriol.">
        <title>Complete genome sequence of Mycoplasma wenyonii strain Massachusetts.</title>
        <authorList>
            <person name="Dos Santos A.P."/>
            <person name="Guimaraes A.M."/>
            <person name="do Nascimento N.C."/>
            <person name="Sanmiguel P.J."/>
            <person name="Messick J.B."/>
        </authorList>
    </citation>
    <scope>NUCLEOTIDE SEQUENCE [LARGE SCALE GENOMIC DNA]</scope>
    <source>
        <strain evidence="2 3">Massachusetts</strain>
    </source>
</reference>
<proteinExistence type="predicted"/>